<feature type="repeat" description="PPR" evidence="2">
    <location>
        <begin position="301"/>
        <end position="335"/>
    </location>
</feature>
<evidence type="ECO:0000256" key="1">
    <source>
        <dbReference type="ARBA" id="ARBA00022737"/>
    </source>
</evidence>
<sequence length="609" mass="67828">MRILSNATAPKEFLPSTDASASPTTASRAVMCPETITTISSLLKSCARPSHLKQAHARILTLGLHRRIPTLLSAATLAYLSLSLLDSALLLFHSVPSPSPFLFNMAIRACAAGGRFHFALSLYSTLLSSGLRPDKFTFPFALRSCAALSDLRVGKLLHQHSLCFGCASDLFVGAALVDMYSKCGDVFCARQMFDKMANRDLVCWTSMISGYAHNGLTMETLEFFRLMQLSSMKPNRVSLLSALLACGRLGALRGGECFHCLAIKTRFEHDVLVATAVVDMYAKCGNLELARLMFDRIDSKDVVCWSTMVAGFGYHGLAREAISTFDNMVDDGVTPNATTFTSLLSACSHSGLSEEGRRYFDSMNLKYGIEPKMNHYACMVDILGRAGKLQEAEEFIKQMPMEPDTSIWVSLLGACRIHGDLDLGEKISDKIMNTDHNHAGYFVLLSNVYAAKSRWTDVERVRKLMVGRRVNKDQGISLIEFNNQLHKFGVDDKSHPHSREIYTYLDQLSVRMKQLGYVPLVDFALHDVDDESKEIALSYHSERLAIVFGLINMNPRSVIRVTKNLRVCGDCHNAIKFISKIESRVIIVRDANRFHHFENGICSCHDHCF</sequence>
<keyword evidence="6" id="KW-1185">Reference proteome</keyword>
<evidence type="ECO:0000313" key="6">
    <source>
        <dbReference type="Proteomes" id="UP001055439"/>
    </source>
</evidence>
<dbReference type="Pfam" id="PF13041">
    <property type="entry name" value="PPR_2"/>
    <property type="match status" value="1"/>
</dbReference>
<dbReference type="InterPro" id="IPR046849">
    <property type="entry name" value="E2_motif"/>
</dbReference>
<feature type="region of interest" description="Disordered" evidence="3">
    <location>
        <begin position="1"/>
        <end position="25"/>
    </location>
</feature>
<feature type="domain" description="DYW" evidence="4">
    <location>
        <begin position="516"/>
        <end position="607"/>
    </location>
</feature>
<dbReference type="FunFam" id="1.25.40.10:FF:000344">
    <property type="entry name" value="Pentatricopeptide repeat-containing protein"/>
    <property type="match status" value="1"/>
</dbReference>
<dbReference type="PROSITE" id="PS51375">
    <property type="entry name" value="PPR"/>
    <property type="match status" value="4"/>
</dbReference>
<evidence type="ECO:0000313" key="5">
    <source>
        <dbReference type="EMBL" id="URD93399.1"/>
    </source>
</evidence>
<dbReference type="Pfam" id="PF14432">
    <property type="entry name" value="DYW_deaminase"/>
    <property type="match status" value="1"/>
</dbReference>
<evidence type="ECO:0000259" key="4">
    <source>
        <dbReference type="Pfam" id="PF14432"/>
    </source>
</evidence>
<dbReference type="FunFam" id="1.25.40.10:FF:000366">
    <property type="entry name" value="Pentatricopeptide (PPR) repeat-containing protein"/>
    <property type="match status" value="1"/>
</dbReference>
<proteinExistence type="predicted"/>
<dbReference type="NCBIfam" id="TIGR00756">
    <property type="entry name" value="PPR"/>
    <property type="match status" value="4"/>
</dbReference>
<evidence type="ECO:0000256" key="2">
    <source>
        <dbReference type="PROSITE-ProRule" id="PRU00708"/>
    </source>
</evidence>
<dbReference type="PANTHER" id="PTHR47926:SF500">
    <property type="entry name" value="REPEAT-CONTAINING PROTEIN, PUTATIVE-RELATED"/>
    <property type="match status" value="1"/>
</dbReference>
<dbReference type="GO" id="GO:0008270">
    <property type="term" value="F:zinc ion binding"/>
    <property type="evidence" value="ECO:0007669"/>
    <property type="project" value="InterPro"/>
</dbReference>
<dbReference type="GO" id="GO:0003723">
    <property type="term" value="F:RNA binding"/>
    <property type="evidence" value="ECO:0007669"/>
    <property type="project" value="InterPro"/>
</dbReference>
<feature type="compositionally biased region" description="Low complexity" evidence="3">
    <location>
        <begin position="16"/>
        <end position="25"/>
    </location>
</feature>
<dbReference type="InterPro" id="IPR002885">
    <property type="entry name" value="PPR_rpt"/>
</dbReference>
<dbReference type="InterPro" id="IPR011990">
    <property type="entry name" value="TPR-like_helical_dom_sf"/>
</dbReference>
<dbReference type="Proteomes" id="UP001055439">
    <property type="component" value="Chromosome 3"/>
</dbReference>
<dbReference type="OrthoDB" id="185373at2759"/>
<dbReference type="PANTHER" id="PTHR47926">
    <property type="entry name" value="PENTATRICOPEPTIDE REPEAT-CONTAINING PROTEIN"/>
    <property type="match status" value="1"/>
</dbReference>
<protein>
    <submittedName>
        <fullName evidence="5">Repeat-containing protein</fullName>
    </submittedName>
</protein>
<name>A0A9E7FCE4_9LILI</name>
<dbReference type="FunFam" id="1.25.40.10:FF:000144">
    <property type="entry name" value="Pentatricopeptide repeat-containing protein, mitochondrial"/>
    <property type="match status" value="1"/>
</dbReference>
<dbReference type="Pfam" id="PF20431">
    <property type="entry name" value="E_motif"/>
    <property type="match status" value="1"/>
</dbReference>
<gene>
    <name evidence="5" type="ORF">MUK42_01926</name>
</gene>
<dbReference type="InterPro" id="IPR046960">
    <property type="entry name" value="PPR_At4g14850-like_plant"/>
</dbReference>
<evidence type="ECO:0000256" key="3">
    <source>
        <dbReference type="SAM" id="MobiDB-lite"/>
    </source>
</evidence>
<dbReference type="EMBL" id="CP097505">
    <property type="protein sequence ID" value="URD93399.1"/>
    <property type="molecule type" value="Genomic_DNA"/>
</dbReference>
<feature type="repeat" description="PPR" evidence="2">
    <location>
        <begin position="200"/>
        <end position="234"/>
    </location>
</feature>
<organism evidence="5 6">
    <name type="scientific">Musa troglodytarum</name>
    <name type="common">fe'i banana</name>
    <dbReference type="NCBI Taxonomy" id="320322"/>
    <lineage>
        <taxon>Eukaryota</taxon>
        <taxon>Viridiplantae</taxon>
        <taxon>Streptophyta</taxon>
        <taxon>Embryophyta</taxon>
        <taxon>Tracheophyta</taxon>
        <taxon>Spermatophyta</taxon>
        <taxon>Magnoliopsida</taxon>
        <taxon>Liliopsida</taxon>
        <taxon>Zingiberales</taxon>
        <taxon>Musaceae</taxon>
        <taxon>Musa</taxon>
    </lineage>
</organism>
<feature type="repeat" description="PPR" evidence="2">
    <location>
        <begin position="336"/>
        <end position="371"/>
    </location>
</feature>
<accession>A0A9E7FCE4</accession>
<dbReference type="GO" id="GO:0009451">
    <property type="term" value="P:RNA modification"/>
    <property type="evidence" value="ECO:0007669"/>
    <property type="project" value="InterPro"/>
</dbReference>
<keyword evidence="1" id="KW-0677">Repeat</keyword>
<dbReference type="Gene3D" id="1.25.40.10">
    <property type="entry name" value="Tetratricopeptide repeat domain"/>
    <property type="match status" value="4"/>
</dbReference>
<dbReference type="InterPro" id="IPR046848">
    <property type="entry name" value="E_motif"/>
</dbReference>
<feature type="repeat" description="PPR" evidence="2">
    <location>
        <begin position="99"/>
        <end position="133"/>
    </location>
</feature>
<dbReference type="AlphaFoldDB" id="A0A9E7FCE4"/>
<dbReference type="InterPro" id="IPR032867">
    <property type="entry name" value="DYW_dom"/>
</dbReference>
<dbReference type="Pfam" id="PF01535">
    <property type="entry name" value="PPR"/>
    <property type="match status" value="4"/>
</dbReference>
<dbReference type="Pfam" id="PF20430">
    <property type="entry name" value="Eplus_motif"/>
    <property type="match status" value="1"/>
</dbReference>
<reference evidence="5" key="1">
    <citation type="submission" date="2022-05" db="EMBL/GenBank/DDBJ databases">
        <title>The Musa troglodytarum L. genome provides insights into the mechanism of non-climacteric behaviour and enrichment of carotenoids.</title>
        <authorList>
            <person name="Wang J."/>
        </authorList>
    </citation>
    <scope>NUCLEOTIDE SEQUENCE</scope>
    <source>
        <tissue evidence="5">Leaf</tissue>
    </source>
</reference>